<name>A0A6N8U8F3_9FIRM</name>
<evidence type="ECO:0000256" key="4">
    <source>
        <dbReference type="RuleBase" id="RU003939"/>
    </source>
</evidence>
<reference evidence="5 6" key="1">
    <citation type="submission" date="2019-12" db="EMBL/GenBank/DDBJ databases">
        <authorList>
            <person name="Yang R."/>
        </authorList>
    </citation>
    <scope>NUCLEOTIDE SEQUENCE [LARGE SCALE GENOMIC DNA]</scope>
    <source>
        <strain evidence="5 6">DONG20-135</strain>
    </source>
</reference>
<keyword evidence="2" id="KW-0226">DNA condensation</keyword>
<gene>
    <name evidence="5" type="ORF">GSF08_07365</name>
</gene>
<proteinExistence type="inferred from homology"/>
<dbReference type="InterPro" id="IPR020816">
    <property type="entry name" value="Histone-like_DNA-bd_CS"/>
</dbReference>
<dbReference type="PRINTS" id="PR01727">
    <property type="entry name" value="DNABINDINGHU"/>
</dbReference>
<dbReference type="GO" id="GO:0003677">
    <property type="term" value="F:DNA binding"/>
    <property type="evidence" value="ECO:0007669"/>
    <property type="project" value="UniProtKB-KW"/>
</dbReference>
<evidence type="ECO:0000313" key="6">
    <source>
        <dbReference type="Proteomes" id="UP000434036"/>
    </source>
</evidence>
<sequence>MNEILNRKALAEALAEKLGTTKKDATIAVDTVFEEITATLHDGGKVDISGFGKFEVKQRPERQGINPATKEKITIAASKAPGFKPAKALKDAVK</sequence>
<dbReference type="Pfam" id="PF00216">
    <property type="entry name" value="Bac_DNA_binding"/>
    <property type="match status" value="1"/>
</dbReference>
<accession>A0A6N8U8F3</accession>
<evidence type="ECO:0000256" key="3">
    <source>
        <dbReference type="ARBA" id="ARBA00023125"/>
    </source>
</evidence>
<evidence type="ECO:0000256" key="2">
    <source>
        <dbReference type="ARBA" id="ARBA00023067"/>
    </source>
</evidence>
<comment type="caution">
    <text evidence="5">The sequence shown here is derived from an EMBL/GenBank/DDBJ whole genome shotgun (WGS) entry which is preliminary data.</text>
</comment>
<dbReference type="CDD" id="cd13831">
    <property type="entry name" value="HU"/>
    <property type="match status" value="1"/>
</dbReference>
<dbReference type="GO" id="GO:0030261">
    <property type="term" value="P:chromosome condensation"/>
    <property type="evidence" value="ECO:0007669"/>
    <property type="project" value="UniProtKB-KW"/>
</dbReference>
<organism evidence="5 6">
    <name type="scientific">Copranaerobaculum intestinale</name>
    <dbReference type="NCBI Taxonomy" id="2692629"/>
    <lineage>
        <taxon>Bacteria</taxon>
        <taxon>Bacillati</taxon>
        <taxon>Bacillota</taxon>
        <taxon>Erysipelotrichia</taxon>
        <taxon>Erysipelotrichales</taxon>
        <taxon>Erysipelotrichaceae</taxon>
        <taxon>Copranaerobaculum</taxon>
    </lineage>
</organism>
<dbReference type="PANTHER" id="PTHR33175">
    <property type="entry name" value="DNA-BINDING PROTEIN HU"/>
    <property type="match status" value="1"/>
</dbReference>
<dbReference type="Proteomes" id="UP000434036">
    <property type="component" value="Unassembled WGS sequence"/>
</dbReference>
<evidence type="ECO:0000313" key="5">
    <source>
        <dbReference type="EMBL" id="MXQ73755.1"/>
    </source>
</evidence>
<dbReference type="SMART" id="SM00411">
    <property type="entry name" value="BHL"/>
    <property type="match status" value="1"/>
</dbReference>
<dbReference type="EMBL" id="WUUQ01000002">
    <property type="protein sequence ID" value="MXQ73755.1"/>
    <property type="molecule type" value="Genomic_DNA"/>
</dbReference>
<dbReference type="SUPFAM" id="SSF47729">
    <property type="entry name" value="IHF-like DNA-binding proteins"/>
    <property type="match status" value="1"/>
</dbReference>
<reference evidence="5 6" key="2">
    <citation type="submission" date="2020-01" db="EMBL/GenBank/DDBJ databases">
        <title>Clostridiaceae sp. nov. isolated from the gut of human by culturomics.</title>
        <authorList>
            <person name="Chang Y."/>
        </authorList>
    </citation>
    <scope>NUCLEOTIDE SEQUENCE [LARGE SCALE GENOMIC DNA]</scope>
    <source>
        <strain evidence="5 6">DONG20-135</strain>
    </source>
</reference>
<dbReference type="AlphaFoldDB" id="A0A6N8U8F3"/>
<dbReference type="InterPro" id="IPR000119">
    <property type="entry name" value="Hist_DNA-bd"/>
</dbReference>
<dbReference type="Gene3D" id="4.10.520.10">
    <property type="entry name" value="IHF-like DNA-binding proteins"/>
    <property type="match status" value="1"/>
</dbReference>
<dbReference type="PROSITE" id="PS00045">
    <property type="entry name" value="HISTONE_LIKE"/>
    <property type="match status" value="1"/>
</dbReference>
<evidence type="ECO:0000256" key="1">
    <source>
        <dbReference type="ARBA" id="ARBA00010529"/>
    </source>
</evidence>
<comment type="similarity">
    <text evidence="1 4">Belongs to the bacterial histone-like protein family.</text>
</comment>
<dbReference type="RefSeq" id="WP_160625165.1">
    <property type="nucleotide sequence ID" value="NZ_WUUQ01000002.1"/>
</dbReference>
<dbReference type="GO" id="GO:0030527">
    <property type="term" value="F:structural constituent of chromatin"/>
    <property type="evidence" value="ECO:0007669"/>
    <property type="project" value="InterPro"/>
</dbReference>
<protein>
    <submittedName>
        <fullName evidence="5">HU family DNA-binding protein</fullName>
    </submittedName>
</protein>
<dbReference type="InterPro" id="IPR010992">
    <property type="entry name" value="IHF-like_DNA-bd_dom_sf"/>
</dbReference>
<dbReference type="PANTHER" id="PTHR33175:SF3">
    <property type="entry name" value="DNA-BINDING PROTEIN HU-BETA"/>
    <property type="match status" value="1"/>
</dbReference>
<keyword evidence="6" id="KW-1185">Reference proteome</keyword>
<keyword evidence="3 5" id="KW-0238">DNA-binding</keyword>